<dbReference type="Pfam" id="PF16945">
    <property type="entry name" value="Phage_r1t_holin"/>
    <property type="match status" value="1"/>
</dbReference>
<dbReference type="RefSeq" id="WP_010836776.1">
    <property type="nucleotide sequence ID" value="NZ_QRCM01000001.1"/>
</dbReference>
<sequence>MSNYFFDLSERAVKTAAQAAIGVLGAGAVGVLDVDWANVGSVAGLAAVVSILTSVASSGFGRGTPSLVDNVGDHTID</sequence>
<evidence type="ECO:0000313" key="3">
    <source>
        <dbReference type="Proteomes" id="UP000471120"/>
    </source>
</evidence>
<gene>
    <name evidence="2" type="ORF">DW322_08890</name>
</gene>
<protein>
    <submittedName>
        <fullName evidence="2">Holin</fullName>
    </submittedName>
</protein>
<reference evidence="2 3" key="1">
    <citation type="submission" date="2018-07" db="EMBL/GenBank/DDBJ databases">
        <title>Genome sequence of Rhodococcus rhodnii ATCC 35071 from Rhodnius prolixus.</title>
        <authorList>
            <person name="Patel V."/>
            <person name="Vogel K.J."/>
        </authorList>
    </citation>
    <scope>NUCLEOTIDE SEQUENCE [LARGE SCALE GENOMIC DNA]</scope>
    <source>
        <strain evidence="2 3">ATCC 35071</strain>
    </source>
</reference>
<keyword evidence="1" id="KW-1133">Transmembrane helix</keyword>
<dbReference type="EMBL" id="QRCM01000001">
    <property type="protein sequence ID" value="TXG90320.1"/>
    <property type="molecule type" value="Genomic_DNA"/>
</dbReference>
<feature type="transmembrane region" description="Helical" evidence="1">
    <location>
        <begin position="12"/>
        <end position="30"/>
    </location>
</feature>
<dbReference type="AlphaFoldDB" id="A0A6P2CED6"/>
<proteinExistence type="predicted"/>
<name>A0A6P2CED6_9NOCA</name>
<comment type="caution">
    <text evidence="2">The sequence shown here is derived from an EMBL/GenBank/DDBJ whole genome shotgun (WGS) entry which is preliminary data.</text>
</comment>
<dbReference type="Proteomes" id="UP000471120">
    <property type="component" value="Unassembled WGS sequence"/>
</dbReference>
<keyword evidence="1" id="KW-0472">Membrane</keyword>
<accession>A0A6P2CED6</accession>
<dbReference type="InterPro" id="IPR020109">
    <property type="entry name" value="Holin_r1t"/>
</dbReference>
<organism evidence="2 3">
    <name type="scientific">Rhodococcus rhodnii</name>
    <dbReference type="NCBI Taxonomy" id="38312"/>
    <lineage>
        <taxon>Bacteria</taxon>
        <taxon>Bacillati</taxon>
        <taxon>Actinomycetota</taxon>
        <taxon>Actinomycetes</taxon>
        <taxon>Mycobacteriales</taxon>
        <taxon>Nocardiaceae</taxon>
        <taxon>Rhodococcus</taxon>
    </lineage>
</organism>
<evidence type="ECO:0000256" key="1">
    <source>
        <dbReference type="SAM" id="Phobius"/>
    </source>
</evidence>
<evidence type="ECO:0000313" key="2">
    <source>
        <dbReference type="EMBL" id="TXG90320.1"/>
    </source>
</evidence>
<keyword evidence="1" id="KW-0812">Transmembrane</keyword>
<feature type="transmembrane region" description="Helical" evidence="1">
    <location>
        <begin position="36"/>
        <end position="56"/>
    </location>
</feature>